<evidence type="ECO:0000313" key="13">
    <source>
        <dbReference type="Proteomes" id="UP001168877"/>
    </source>
</evidence>
<dbReference type="EMBL" id="JAUESC010000002">
    <property type="protein sequence ID" value="KAK0603673.1"/>
    <property type="molecule type" value="Genomic_DNA"/>
</dbReference>
<dbReference type="InterPro" id="IPR036291">
    <property type="entry name" value="NAD(P)-bd_dom_sf"/>
</dbReference>
<organism evidence="12 13">
    <name type="scientific">Acer saccharum</name>
    <name type="common">Sugar maple</name>
    <dbReference type="NCBI Taxonomy" id="4024"/>
    <lineage>
        <taxon>Eukaryota</taxon>
        <taxon>Viridiplantae</taxon>
        <taxon>Streptophyta</taxon>
        <taxon>Embryophyta</taxon>
        <taxon>Tracheophyta</taxon>
        <taxon>Spermatophyta</taxon>
        <taxon>Magnoliopsida</taxon>
        <taxon>eudicotyledons</taxon>
        <taxon>Gunneridae</taxon>
        <taxon>Pentapetalae</taxon>
        <taxon>rosids</taxon>
        <taxon>malvids</taxon>
        <taxon>Sapindales</taxon>
        <taxon>Sapindaceae</taxon>
        <taxon>Hippocastanoideae</taxon>
        <taxon>Acereae</taxon>
        <taxon>Acer</taxon>
    </lineage>
</organism>
<evidence type="ECO:0000256" key="6">
    <source>
        <dbReference type="ARBA" id="ARBA00022918"/>
    </source>
</evidence>
<dbReference type="PANTHER" id="PTHR48475:SF2">
    <property type="entry name" value="RIBONUCLEASE H"/>
    <property type="match status" value="1"/>
</dbReference>
<keyword evidence="7" id="KW-0175">Coiled coil</keyword>
<evidence type="ECO:0000256" key="8">
    <source>
        <dbReference type="SAM" id="MobiDB-lite"/>
    </source>
</evidence>
<evidence type="ECO:0000256" key="7">
    <source>
        <dbReference type="SAM" id="Coils"/>
    </source>
</evidence>
<dbReference type="GO" id="GO:0004523">
    <property type="term" value="F:RNA-DNA hybrid ribonuclease activity"/>
    <property type="evidence" value="ECO:0007669"/>
    <property type="project" value="InterPro"/>
</dbReference>
<feature type="domain" description="RNase H type-1" evidence="10">
    <location>
        <begin position="536"/>
        <end position="668"/>
    </location>
</feature>
<dbReference type="Pfam" id="PF00078">
    <property type="entry name" value="RVT_1"/>
    <property type="match status" value="1"/>
</dbReference>
<dbReference type="InterPro" id="IPR002156">
    <property type="entry name" value="RNaseH_domain"/>
</dbReference>
<dbReference type="Pfam" id="PF17921">
    <property type="entry name" value="Integrase_H2C2"/>
    <property type="match status" value="1"/>
</dbReference>
<keyword evidence="5" id="KW-0378">Hydrolase</keyword>
<evidence type="ECO:0000256" key="3">
    <source>
        <dbReference type="ARBA" id="ARBA00022722"/>
    </source>
</evidence>
<dbReference type="CDD" id="cd09279">
    <property type="entry name" value="RNase_HI_like"/>
    <property type="match status" value="1"/>
</dbReference>
<protein>
    <submittedName>
        <fullName evidence="12">Uncharacterized protein</fullName>
    </submittedName>
</protein>
<dbReference type="Gene3D" id="1.10.340.70">
    <property type="match status" value="1"/>
</dbReference>
<feature type="coiled-coil region" evidence="7">
    <location>
        <begin position="974"/>
        <end position="1001"/>
    </location>
</feature>
<dbReference type="GO" id="GO:0003676">
    <property type="term" value="F:nucleic acid binding"/>
    <property type="evidence" value="ECO:0007669"/>
    <property type="project" value="InterPro"/>
</dbReference>
<dbReference type="PROSITE" id="PS50879">
    <property type="entry name" value="RNASE_H_1"/>
    <property type="match status" value="1"/>
</dbReference>
<dbReference type="InterPro" id="IPR043502">
    <property type="entry name" value="DNA/RNA_pol_sf"/>
</dbReference>
<keyword evidence="13" id="KW-1185">Reference proteome</keyword>
<dbReference type="CDD" id="cd05243">
    <property type="entry name" value="SDR_a5"/>
    <property type="match status" value="1"/>
</dbReference>
<keyword evidence="4" id="KW-0255">Endonuclease</keyword>
<dbReference type="InterPro" id="IPR036397">
    <property type="entry name" value="RNaseH_sf"/>
</dbReference>
<dbReference type="InterPro" id="IPR001584">
    <property type="entry name" value="Integrase_cat-core"/>
</dbReference>
<dbReference type="SUPFAM" id="SSF56672">
    <property type="entry name" value="DNA/RNA polymerases"/>
    <property type="match status" value="1"/>
</dbReference>
<feature type="compositionally biased region" description="Basic and acidic residues" evidence="8">
    <location>
        <begin position="1"/>
        <end position="29"/>
    </location>
</feature>
<evidence type="ECO:0000256" key="2">
    <source>
        <dbReference type="ARBA" id="ARBA00022695"/>
    </source>
</evidence>
<dbReference type="Gene3D" id="3.10.10.10">
    <property type="entry name" value="HIV Type 1 Reverse Transcriptase, subunit A, domain 1"/>
    <property type="match status" value="1"/>
</dbReference>
<dbReference type="InterPro" id="IPR041373">
    <property type="entry name" value="RT_RNaseH"/>
</dbReference>
<feature type="compositionally biased region" description="Acidic residues" evidence="8">
    <location>
        <begin position="30"/>
        <end position="45"/>
    </location>
</feature>
<dbReference type="InterPro" id="IPR041588">
    <property type="entry name" value="Integrase_H2C2"/>
</dbReference>
<dbReference type="SUPFAM" id="SSF51735">
    <property type="entry name" value="NAD(P)-binding Rossmann-fold domains"/>
    <property type="match status" value="1"/>
</dbReference>
<dbReference type="Pfam" id="PF00665">
    <property type="entry name" value="rve"/>
    <property type="match status" value="1"/>
</dbReference>
<dbReference type="InterPro" id="IPR016040">
    <property type="entry name" value="NAD(P)-bd_dom"/>
</dbReference>
<dbReference type="Pfam" id="PF17917">
    <property type="entry name" value="RT_RNaseH"/>
    <property type="match status" value="1"/>
</dbReference>
<feature type="domain" description="Reverse transcriptase" evidence="9">
    <location>
        <begin position="128"/>
        <end position="307"/>
    </location>
</feature>
<evidence type="ECO:0000259" key="11">
    <source>
        <dbReference type="PROSITE" id="PS50994"/>
    </source>
</evidence>
<dbReference type="Pfam" id="PF13456">
    <property type="entry name" value="RVT_3"/>
    <property type="match status" value="1"/>
</dbReference>
<feature type="domain" description="Integrase catalytic" evidence="11">
    <location>
        <begin position="789"/>
        <end position="951"/>
    </location>
</feature>
<dbReference type="CDD" id="cd01647">
    <property type="entry name" value="RT_LTR"/>
    <property type="match status" value="1"/>
</dbReference>
<dbReference type="Gene3D" id="3.40.50.720">
    <property type="entry name" value="NAD(P)-binding Rossmann-like Domain"/>
    <property type="match status" value="1"/>
</dbReference>
<keyword evidence="6" id="KW-0695">RNA-directed DNA polymerase</keyword>
<keyword evidence="3" id="KW-0540">Nuclease</keyword>
<dbReference type="InterPro" id="IPR000477">
    <property type="entry name" value="RT_dom"/>
</dbReference>
<gene>
    <name evidence="12" type="ORF">LWI29_007399</name>
</gene>
<evidence type="ECO:0000256" key="4">
    <source>
        <dbReference type="ARBA" id="ARBA00022759"/>
    </source>
</evidence>
<dbReference type="InterPro" id="IPR043128">
    <property type="entry name" value="Rev_trsase/Diguanyl_cyclase"/>
</dbReference>
<dbReference type="Gene3D" id="3.30.420.10">
    <property type="entry name" value="Ribonuclease H-like superfamily/Ribonuclease H"/>
    <property type="match status" value="2"/>
</dbReference>
<dbReference type="InterPro" id="IPR012337">
    <property type="entry name" value="RNaseH-like_sf"/>
</dbReference>
<feature type="region of interest" description="Disordered" evidence="8">
    <location>
        <begin position="1"/>
        <end position="49"/>
    </location>
</feature>
<dbReference type="PANTHER" id="PTHR48475">
    <property type="entry name" value="RIBONUCLEASE H"/>
    <property type="match status" value="1"/>
</dbReference>
<dbReference type="GO" id="GO:0003964">
    <property type="term" value="F:RNA-directed DNA polymerase activity"/>
    <property type="evidence" value="ECO:0007669"/>
    <property type="project" value="UniProtKB-KW"/>
</dbReference>
<dbReference type="PROSITE" id="PS50878">
    <property type="entry name" value="RT_POL"/>
    <property type="match status" value="1"/>
</dbReference>
<evidence type="ECO:0000259" key="9">
    <source>
        <dbReference type="PROSITE" id="PS50878"/>
    </source>
</evidence>
<dbReference type="GO" id="GO:0015074">
    <property type="term" value="P:DNA integration"/>
    <property type="evidence" value="ECO:0007669"/>
    <property type="project" value="InterPro"/>
</dbReference>
<dbReference type="Gene3D" id="3.30.70.270">
    <property type="match status" value="2"/>
</dbReference>
<evidence type="ECO:0000259" key="10">
    <source>
        <dbReference type="PROSITE" id="PS50879"/>
    </source>
</evidence>
<dbReference type="Proteomes" id="UP001168877">
    <property type="component" value="Unassembled WGS sequence"/>
</dbReference>
<dbReference type="PROSITE" id="PS50994">
    <property type="entry name" value="INTEGRASE"/>
    <property type="match status" value="1"/>
</dbReference>
<evidence type="ECO:0000256" key="1">
    <source>
        <dbReference type="ARBA" id="ARBA00022679"/>
    </source>
</evidence>
<keyword evidence="1" id="KW-0808">Transferase</keyword>
<dbReference type="FunFam" id="3.40.50.720:FF:000408">
    <property type="entry name" value="NAD(P)-binding Rossmann-fold superfamily protein"/>
    <property type="match status" value="1"/>
</dbReference>
<accession>A0AA39W5Y4</accession>
<keyword evidence="2" id="KW-0548">Nucleotidyltransferase</keyword>
<dbReference type="Pfam" id="PF13460">
    <property type="entry name" value="NAD_binding_10"/>
    <property type="match status" value="1"/>
</dbReference>
<reference evidence="12" key="2">
    <citation type="submission" date="2023-06" db="EMBL/GenBank/DDBJ databases">
        <authorList>
            <person name="Swenson N.G."/>
            <person name="Wegrzyn J.L."/>
            <person name="Mcevoy S.L."/>
        </authorList>
    </citation>
    <scope>NUCLEOTIDE SEQUENCE</scope>
    <source>
        <strain evidence="12">NS2018</strain>
        <tissue evidence="12">Leaf</tissue>
    </source>
</reference>
<proteinExistence type="predicted"/>
<sequence>MVTVQQKDREPEEQAEVPKDFELDPREGPEDREDEPTQEVALDPEDPGRTVKVGASLSVHVKTVLIALLRNYKDVFAWSHEDMLGVDPKVISHHLSTDPEFRPVVQKRRLFNPERSVAIKKEVEKLLSAGSIREVKYPEWVANVVLVKKKNKQWRMCVDFTDLNKACPKDSFPLPRIDQLVDATAGHELLSFMDAYSGYNQIRMNKADEEKTSFTTDQGLYCYKVMPFGLKNAGATYQRLVNRMFARQIGKNMEVYVDDMLTKSTTAEKHTEDLKETFDVLRRYQMKLNPSKCVFGVPSGRFLGFQVHQRGIEVNPEKIKALEGMASPRTLKDVQRLTGCLASLNRFIAKSTDKCAPFFKAIKKGKGLEWSTECEEAFQKLKEYLGRAPILSKPVVGETLYLYLSVTEVATSSVLIRLEEGIQKPVYYTSKALLAAETRYSPAEKIALALITSARKLRPYFQAHTIEVYTDCPLKLILQKPEVSGRLTKWAVELSEYDIRYTPKTAIKGQAVSDFIAEFTEPDAEVRRAMEDEQTTKFQWKLHVDGSSNTHGSGAGIVITTPEGDTVECAMRFDFKATNNQAEYEALLAGLRVCIALGADELEVYSDSQVVVHQIPREENEKADALSKLASATTSIRSKAIPVAHLTKPSTAEPEEIIIAEIRPSPGDWTYPLRKYLEENILPEDAVEAKRIRYRSARYTILRGELYRRGFSKVLQRCISGEKTGEILRSIHSGVCGNHTGGKSLAHKILRQGFYWPTLFAEAQQFTESCETCQRVANDIRRPPELLRSLTSPWPFAMWGLDLIGPMPTGTKGGAKHAIVAVDYFTKWAEAEALVHITEANTTSFVKKNIIYRFGIPSIIITDNGTQFDNKKFREMCEEFKIANYYASPAHPQTNGQTEAVNKVIKHTLKAKLEAKKGGWADKLPEVLWAYRTTVRSSTGETPFALAFGTEAVIPAETTFTSPWVQLYSPEHNIDMLQQNLDELEEIRDAAQVRNSAYQQRAARYYNSHVRERRFQLGDLVLRRVSPNTKDKSSGSLADKWEGPYIIKRIAGHGAYMIARPEATTNPNRLCVLALELQVWIFMATELFFSPITDLPRPLEKFPNHPHRLPLFALPPLTVSSGYSCFKSISSSKFRSSSVVNALREEVIQTPKSDPQNNPPPSSKLVLVIGGSGGVGQLVVASLLRRNIKSRLLVRDPEKASSLFGEQDEETLQVYTGDTRNPKDLDPSIFEGVTHVICCTGTTAFPSKRWDGDNTPEKVDWEGVRNLVSALPSSVKRIVLVSSVGVTKFNELPWSIMNLFGVLKYKKMGEDFVRKSGLPFTIIRPGRLTDGPYTSYDLNTLLKATAGKRRAVVIGQGDKLVGEVSRLVVAEACLQALDIESTEGEIYEINSVEGEGPGSDPQKWGELFEAARSQ</sequence>
<dbReference type="SUPFAM" id="SSF53098">
    <property type="entry name" value="Ribonuclease H-like"/>
    <property type="match status" value="2"/>
</dbReference>
<evidence type="ECO:0000313" key="12">
    <source>
        <dbReference type="EMBL" id="KAK0603673.1"/>
    </source>
</evidence>
<evidence type="ECO:0000256" key="5">
    <source>
        <dbReference type="ARBA" id="ARBA00022801"/>
    </source>
</evidence>
<name>A0AA39W5Y4_ACESA</name>
<comment type="caution">
    <text evidence="12">The sequence shown here is derived from an EMBL/GenBank/DDBJ whole genome shotgun (WGS) entry which is preliminary data.</text>
</comment>
<reference evidence="12" key="1">
    <citation type="journal article" date="2022" name="Plant J.">
        <title>Strategies of tolerance reflected in two North American maple genomes.</title>
        <authorList>
            <person name="McEvoy S.L."/>
            <person name="Sezen U.U."/>
            <person name="Trouern-Trend A."/>
            <person name="McMahon S.M."/>
            <person name="Schaberg P.G."/>
            <person name="Yang J."/>
            <person name="Wegrzyn J.L."/>
            <person name="Swenson N.G."/>
        </authorList>
    </citation>
    <scope>NUCLEOTIDE SEQUENCE</scope>
    <source>
        <strain evidence="12">NS2018</strain>
    </source>
</reference>